<protein>
    <submittedName>
        <fullName evidence="2">Uncharacterized protein</fullName>
    </submittedName>
</protein>
<evidence type="ECO:0000256" key="1">
    <source>
        <dbReference type="SAM" id="MobiDB-lite"/>
    </source>
</evidence>
<keyword evidence="3" id="KW-1185">Reference proteome</keyword>
<dbReference type="EMBL" id="BPLR01009129">
    <property type="protein sequence ID" value="GIY29797.1"/>
    <property type="molecule type" value="Genomic_DNA"/>
</dbReference>
<reference evidence="2 3" key="1">
    <citation type="submission" date="2021-06" db="EMBL/GenBank/DDBJ databases">
        <title>Caerostris extrusa draft genome.</title>
        <authorList>
            <person name="Kono N."/>
            <person name="Arakawa K."/>
        </authorList>
    </citation>
    <scope>NUCLEOTIDE SEQUENCE [LARGE SCALE GENOMIC DNA]</scope>
</reference>
<dbReference type="AlphaFoldDB" id="A0AAV4S8D1"/>
<sequence>MSRLRSNPRNKRIKQIPAESVVNKFRDPRSTEGIRNLSNQSSRSTPRPTQKQRKSTTLTYQDRMPPPLQLAAHEKPSMFILAVLSCIVVAQASLLPVLQPHHAPSYEIRHAVRDHLGERVRGSLSDMMDCVPTIWTWTEQIWTWIWLQWPLFSTDTGTEMLWATVVFLEMLSIIWSSSC</sequence>
<feature type="region of interest" description="Disordered" evidence="1">
    <location>
        <begin position="1"/>
        <end position="65"/>
    </location>
</feature>
<evidence type="ECO:0000313" key="2">
    <source>
        <dbReference type="EMBL" id="GIY29797.1"/>
    </source>
</evidence>
<organism evidence="2 3">
    <name type="scientific">Caerostris extrusa</name>
    <name type="common">Bark spider</name>
    <name type="synonym">Caerostris bankana</name>
    <dbReference type="NCBI Taxonomy" id="172846"/>
    <lineage>
        <taxon>Eukaryota</taxon>
        <taxon>Metazoa</taxon>
        <taxon>Ecdysozoa</taxon>
        <taxon>Arthropoda</taxon>
        <taxon>Chelicerata</taxon>
        <taxon>Arachnida</taxon>
        <taxon>Araneae</taxon>
        <taxon>Araneomorphae</taxon>
        <taxon>Entelegynae</taxon>
        <taxon>Araneoidea</taxon>
        <taxon>Araneidae</taxon>
        <taxon>Caerostris</taxon>
    </lineage>
</organism>
<evidence type="ECO:0000313" key="3">
    <source>
        <dbReference type="Proteomes" id="UP001054945"/>
    </source>
</evidence>
<proteinExistence type="predicted"/>
<comment type="caution">
    <text evidence="2">The sequence shown here is derived from an EMBL/GenBank/DDBJ whole genome shotgun (WGS) entry which is preliminary data.</text>
</comment>
<accession>A0AAV4S8D1</accession>
<feature type="compositionally biased region" description="Basic residues" evidence="1">
    <location>
        <begin position="1"/>
        <end position="14"/>
    </location>
</feature>
<gene>
    <name evidence="2" type="ORF">CEXT_780281</name>
</gene>
<name>A0AAV4S8D1_CAEEX</name>
<feature type="compositionally biased region" description="Polar residues" evidence="1">
    <location>
        <begin position="36"/>
        <end position="60"/>
    </location>
</feature>
<dbReference type="Proteomes" id="UP001054945">
    <property type="component" value="Unassembled WGS sequence"/>
</dbReference>